<evidence type="ECO:0000313" key="1">
    <source>
        <dbReference type="EMBL" id="KAI4863485.1"/>
    </source>
</evidence>
<organism evidence="1 2">
    <name type="scientific">Hypoxylon rubiginosum</name>
    <dbReference type="NCBI Taxonomy" id="110542"/>
    <lineage>
        <taxon>Eukaryota</taxon>
        <taxon>Fungi</taxon>
        <taxon>Dikarya</taxon>
        <taxon>Ascomycota</taxon>
        <taxon>Pezizomycotina</taxon>
        <taxon>Sordariomycetes</taxon>
        <taxon>Xylariomycetidae</taxon>
        <taxon>Xylariales</taxon>
        <taxon>Hypoxylaceae</taxon>
        <taxon>Hypoxylon</taxon>
    </lineage>
</organism>
<dbReference type="Proteomes" id="UP001497700">
    <property type="component" value="Unassembled WGS sequence"/>
</dbReference>
<sequence length="51" mass="5949">MLNIYDINSMNLHVRPYDLENSGSRPLSHRQTRYSRTSSWVGDDQRILGVV</sequence>
<gene>
    <name evidence="1" type="ORF">F4820DRAFT_426943</name>
</gene>
<dbReference type="EMBL" id="MU393503">
    <property type="protein sequence ID" value="KAI4863485.1"/>
    <property type="molecule type" value="Genomic_DNA"/>
</dbReference>
<feature type="non-terminal residue" evidence="1">
    <location>
        <position position="51"/>
    </location>
</feature>
<comment type="caution">
    <text evidence="1">The sequence shown here is derived from an EMBL/GenBank/DDBJ whole genome shotgun (WGS) entry which is preliminary data.</text>
</comment>
<evidence type="ECO:0000313" key="2">
    <source>
        <dbReference type="Proteomes" id="UP001497700"/>
    </source>
</evidence>
<proteinExistence type="predicted"/>
<name>A0ACB9YVM1_9PEZI</name>
<keyword evidence="2" id="KW-1185">Reference proteome</keyword>
<protein>
    <submittedName>
        <fullName evidence="1">Uncharacterized protein</fullName>
    </submittedName>
</protein>
<accession>A0ACB9YVM1</accession>
<reference evidence="1 2" key="1">
    <citation type="journal article" date="2022" name="New Phytol.">
        <title>Ecological generalism drives hyperdiversity of secondary metabolite gene clusters in xylarialean endophytes.</title>
        <authorList>
            <person name="Franco M.E.E."/>
            <person name="Wisecaver J.H."/>
            <person name="Arnold A.E."/>
            <person name="Ju Y.M."/>
            <person name="Slot J.C."/>
            <person name="Ahrendt S."/>
            <person name="Moore L.P."/>
            <person name="Eastman K.E."/>
            <person name="Scott K."/>
            <person name="Konkel Z."/>
            <person name="Mondo S.J."/>
            <person name="Kuo A."/>
            <person name="Hayes R.D."/>
            <person name="Haridas S."/>
            <person name="Andreopoulos B."/>
            <person name="Riley R."/>
            <person name="LaButti K."/>
            <person name="Pangilinan J."/>
            <person name="Lipzen A."/>
            <person name="Amirebrahimi M."/>
            <person name="Yan J."/>
            <person name="Adam C."/>
            <person name="Keymanesh K."/>
            <person name="Ng V."/>
            <person name="Louie K."/>
            <person name="Northen T."/>
            <person name="Drula E."/>
            <person name="Henrissat B."/>
            <person name="Hsieh H.M."/>
            <person name="Youens-Clark K."/>
            <person name="Lutzoni F."/>
            <person name="Miadlikowska J."/>
            <person name="Eastwood D.C."/>
            <person name="Hamelin R.C."/>
            <person name="Grigoriev I.V."/>
            <person name="U'Ren J.M."/>
        </authorList>
    </citation>
    <scope>NUCLEOTIDE SEQUENCE [LARGE SCALE GENOMIC DNA]</scope>
    <source>
        <strain evidence="1 2">CBS 119005</strain>
    </source>
</reference>